<dbReference type="PROSITE" id="PS00107">
    <property type="entry name" value="PROTEIN_KINASE_ATP"/>
    <property type="match status" value="2"/>
</dbReference>
<dbReference type="InterPro" id="IPR024788">
    <property type="entry name" value="Malectin-like_Carb-bd_dom"/>
</dbReference>
<dbReference type="SUPFAM" id="SSF56112">
    <property type="entry name" value="Protein kinase-like (PK-like)"/>
    <property type="match status" value="2"/>
</dbReference>
<evidence type="ECO:0000256" key="1">
    <source>
        <dbReference type="ARBA" id="ARBA00004479"/>
    </source>
</evidence>
<dbReference type="Gene3D" id="2.60.120.430">
    <property type="entry name" value="Galactose-binding lectin"/>
    <property type="match status" value="3"/>
</dbReference>
<dbReference type="GO" id="GO:0016020">
    <property type="term" value="C:membrane"/>
    <property type="evidence" value="ECO:0007669"/>
    <property type="project" value="UniProtKB-SubCell"/>
</dbReference>
<keyword evidence="4 13" id="KW-0812">Transmembrane</keyword>
<dbReference type="GO" id="GO:0005524">
    <property type="term" value="F:ATP binding"/>
    <property type="evidence" value="ECO:0007669"/>
    <property type="project" value="UniProtKB-UniRule"/>
</dbReference>
<evidence type="ECO:0000256" key="8">
    <source>
        <dbReference type="ARBA" id="ARBA00022840"/>
    </source>
</evidence>
<feature type="binding site" evidence="12">
    <location>
        <position position="1161"/>
    </location>
    <ligand>
        <name>ATP</name>
        <dbReference type="ChEBI" id="CHEBI:30616"/>
    </ligand>
</feature>
<evidence type="ECO:0000256" key="11">
    <source>
        <dbReference type="ARBA" id="ARBA00023180"/>
    </source>
</evidence>
<keyword evidence="5" id="KW-0732">Signal</keyword>
<dbReference type="InterPro" id="IPR017441">
    <property type="entry name" value="Protein_kinase_ATP_BS"/>
</dbReference>
<dbReference type="Gramene" id="OIV92392">
    <property type="protein sequence ID" value="OIV92392"/>
    <property type="gene ID" value="TanjilG_09990"/>
</dbReference>
<dbReference type="GO" id="GO:0004674">
    <property type="term" value="F:protein serine/threonine kinase activity"/>
    <property type="evidence" value="ECO:0007669"/>
    <property type="project" value="UniProtKB-KW"/>
</dbReference>
<dbReference type="KEGG" id="lang:109334411"/>
<feature type="binding site" evidence="12">
    <location>
        <position position="535"/>
    </location>
    <ligand>
        <name>ATP</name>
        <dbReference type="ChEBI" id="CHEBI:30616"/>
    </ligand>
</feature>
<keyword evidence="3" id="KW-0808">Transferase</keyword>
<dbReference type="PANTHER" id="PTHR34590">
    <property type="entry name" value="OS03G0124300 PROTEIN-RELATED"/>
    <property type="match status" value="1"/>
</dbReference>
<gene>
    <name evidence="15" type="ORF">TanjilG_09990</name>
</gene>
<dbReference type="InterPro" id="IPR045272">
    <property type="entry name" value="ANXUR1/2-like"/>
</dbReference>
<evidence type="ECO:0000256" key="2">
    <source>
        <dbReference type="ARBA" id="ARBA00022527"/>
    </source>
</evidence>
<keyword evidence="16" id="KW-1185">Reference proteome</keyword>
<dbReference type="OMA" id="ECMANGP"/>
<proteinExistence type="predicted"/>
<dbReference type="FunFam" id="1.10.510.10:FF:000058">
    <property type="entry name" value="Receptor-like protein kinase FERONIA"/>
    <property type="match status" value="1"/>
</dbReference>
<evidence type="ECO:0000256" key="3">
    <source>
        <dbReference type="ARBA" id="ARBA00022679"/>
    </source>
</evidence>
<evidence type="ECO:0000256" key="6">
    <source>
        <dbReference type="ARBA" id="ARBA00022741"/>
    </source>
</evidence>
<evidence type="ECO:0000256" key="9">
    <source>
        <dbReference type="ARBA" id="ARBA00022989"/>
    </source>
</evidence>
<keyword evidence="8 12" id="KW-0067">ATP-binding</keyword>
<dbReference type="GO" id="GO:0004714">
    <property type="term" value="F:transmembrane receptor protein tyrosine kinase activity"/>
    <property type="evidence" value="ECO:0007669"/>
    <property type="project" value="InterPro"/>
</dbReference>
<dbReference type="InterPro" id="IPR000719">
    <property type="entry name" value="Prot_kinase_dom"/>
</dbReference>
<keyword evidence="11" id="KW-0325">Glycoprotein</keyword>
<dbReference type="Pfam" id="PF12819">
    <property type="entry name" value="Malectin_like"/>
    <property type="match status" value="2"/>
</dbReference>
<dbReference type="FunFam" id="2.60.120.430:FF:000001">
    <property type="entry name" value="Receptor-like protein kinase FERONIA"/>
    <property type="match status" value="2"/>
</dbReference>
<keyword evidence="7" id="KW-0418">Kinase</keyword>
<sequence length="1475" mass="162325">MVLLVVMMKLVKLVSSFLGVFLFLVNASFALYTPLDNYLIACGSSQNITFQGHTFVPDSQHSSLVSKTENSIVVTSNSKVVPFPIYQSVRIFTEKSSYTFEIEQEGRHWVRLYFYPVPNSGHDLNSAAITVVTDDFVLLSNFTFRNYKGSYMFKEYAINVTSETLTLTFIPSIGSVAFVNAIEVVSMPDELFFDQALALHPPAPFSGLSELAFETVYRLNIGGSFLNAQNDTLGRTWDNDLKYLHVNSSVTNVSVSPSNIKYPKGVTAETAPNSVYATAEAMGNANVANSNFNITWVFPVDRNFSYFIRLHFCDIMSKSLNTLVFNVYINNDTALGSLDLSSITNDLAVPYYKDFVSNASVESDNLTVSVGPDTMADITNATMSGLEIMKISNALKSLDGFSSVESFLPSSSSKKNKIGIIVGCVVGAVAAIAFVGLCYFCLVQRNSKSTQQGRPLLSLPLYGNSQTMTKMSTISQKSGTASCISLSSINLGRVFTFQEILDASNKFDERLLLGVGGFGRVYKGTLEDGTNVAVKRGNPRSEQGIAEFRTEIEMLSKLRHRHLVSLIGYCDERSEMILVYECMANGPLRSHLYGTDLPPLSWKQRLEICIGAARGLHYLHTGASQSIIHRDVKTTNILLDDNFVAKVADFGLSKTGPALDQTHVSTAVKGSFGYLDPEYFRRQQLQHSSLVSKTENSIVVTSNSKVVPFPIYQSVRIFTEKSSYTFEIEQEGRHWVRLYFYPVPNSGHDLNSAAITVVTDDFVLLSNFTFRNYKGSYMFKEYAINVTSETLTLTFIPSIGSVAFVNAIEVVSMPDELFFDQALALHPPAPFSGLSELAFETVYRLNIGGSFLNAQNDTLGRTWDNDLKYLHVNSSVTNVSVSPSNIKYPKGVTAETAPNSVYATAEAMGNANVANSNFNITWVFPVDRNFSYFIRLHFCDIMSKSLNTLVFNVYINNDTALGSLDLSSITNDLAVPYYKDFVSNASVESDNLTVSVGPDTMADITNATMSGLEIMKISNALKSLDGFSSVESFLPSSSSKKNKIGIIVGCVVGAVAAIAFVGLCYFCLVQRNSKSTQQGRPLLSLPLYGNSQTMTKMSTISQKSGTASCISLSSINLGRVFTFQEILDASNKFDERLLLGVGGFGRVYKGTLEDGTNVAVKRGNPRSEQGIAEFRTEIEMLSKLRHRHLVSLIGYCDERSEMILVYECMANGPLRSHLYGTDLPPLSWKQRLEICIGAARGLHYLHTGASQSIIHRDVKTTNILLDDNFVAKVADFGLSKTGPALDQTHVSTAVKGSFGYLDPEYFRRQQLTEKSDVYSFGVVLMEVLCTRPALNPVLPRDQVNIAEWAMSWQKKGMLDQIMDQKLIGSVNPASLKKFGETAEKCLAEYGVDRPSMGDVLWNLEYALQLQETASSALMEPEDNSTNHITGIQLTTLQNFDNSVSMIDGENSATDDDAEDAATSAVFSQLVNPHGR</sequence>
<feature type="transmembrane region" description="Helical" evidence="13">
    <location>
        <begin position="1044"/>
        <end position="1068"/>
    </location>
</feature>
<keyword evidence="10 13" id="KW-0472">Membrane</keyword>
<dbReference type="InterPro" id="IPR011009">
    <property type="entry name" value="Kinase-like_dom_sf"/>
</dbReference>
<dbReference type="InterPro" id="IPR001245">
    <property type="entry name" value="Ser-Thr/Tyr_kinase_cat_dom"/>
</dbReference>
<keyword evidence="6 12" id="KW-0547">Nucleotide-binding</keyword>
<dbReference type="Proteomes" id="UP000188354">
    <property type="component" value="Chromosome LG19"/>
</dbReference>
<evidence type="ECO:0000313" key="15">
    <source>
        <dbReference type="EMBL" id="OIV92392.1"/>
    </source>
</evidence>
<dbReference type="InterPro" id="IPR008271">
    <property type="entry name" value="Ser/Thr_kinase_AS"/>
</dbReference>
<dbReference type="Gene3D" id="3.30.200.20">
    <property type="entry name" value="Phosphorylase Kinase, domain 1"/>
    <property type="match status" value="2"/>
</dbReference>
<comment type="subcellular location">
    <subcellularLocation>
        <location evidence="1">Membrane</location>
        <topology evidence="1">Single-pass type I membrane protein</topology>
    </subcellularLocation>
</comment>
<dbReference type="EMBL" id="CM007379">
    <property type="protein sequence ID" value="OIV92392.1"/>
    <property type="molecule type" value="Genomic_DNA"/>
</dbReference>
<feature type="domain" description="Protein kinase" evidence="14">
    <location>
        <begin position="1133"/>
        <end position="1406"/>
    </location>
</feature>
<dbReference type="OrthoDB" id="4062651at2759"/>
<keyword evidence="2" id="KW-0723">Serine/threonine-protein kinase</keyword>
<name>A0A1J7GQM0_LUPAN</name>
<evidence type="ECO:0000313" key="16">
    <source>
        <dbReference type="Proteomes" id="UP000188354"/>
    </source>
</evidence>
<dbReference type="PANTHER" id="PTHR34590:SF10">
    <property type="entry name" value="RECEPTOR-LIKE PROTEIN KINASE HERK 1"/>
    <property type="match status" value="1"/>
</dbReference>
<protein>
    <recommendedName>
        <fullName evidence="14">Protein kinase domain-containing protein</fullName>
    </recommendedName>
</protein>
<evidence type="ECO:0000256" key="7">
    <source>
        <dbReference type="ARBA" id="ARBA00022777"/>
    </source>
</evidence>
<dbReference type="PROSITE" id="PS50011">
    <property type="entry name" value="PROTEIN_KINASE_DOM"/>
    <property type="match status" value="2"/>
</dbReference>
<dbReference type="FunFam" id="3.30.200.20:FF:000039">
    <property type="entry name" value="receptor-like protein kinase FERONIA"/>
    <property type="match status" value="2"/>
</dbReference>
<dbReference type="Gene3D" id="1.10.510.10">
    <property type="entry name" value="Transferase(Phosphotransferase) domain 1"/>
    <property type="match status" value="2"/>
</dbReference>
<evidence type="ECO:0000256" key="13">
    <source>
        <dbReference type="SAM" id="Phobius"/>
    </source>
</evidence>
<feature type="domain" description="Protein kinase" evidence="14">
    <location>
        <begin position="507"/>
        <end position="763"/>
    </location>
</feature>
<dbReference type="Pfam" id="PF07714">
    <property type="entry name" value="PK_Tyr_Ser-Thr"/>
    <property type="match status" value="2"/>
</dbReference>
<evidence type="ECO:0000256" key="12">
    <source>
        <dbReference type="PROSITE-ProRule" id="PRU10141"/>
    </source>
</evidence>
<feature type="transmembrane region" description="Helical" evidence="13">
    <location>
        <begin position="418"/>
        <end position="442"/>
    </location>
</feature>
<keyword evidence="9 13" id="KW-1133">Transmembrane helix</keyword>
<evidence type="ECO:0000259" key="14">
    <source>
        <dbReference type="PROSITE" id="PS50011"/>
    </source>
</evidence>
<dbReference type="PROSITE" id="PS00108">
    <property type="entry name" value="PROTEIN_KINASE_ST"/>
    <property type="match status" value="2"/>
</dbReference>
<evidence type="ECO:0000256" key="4">
    <source>
        <dbReference type="ARBA" id="ARBA00022692"/>
    </source>
</evidence>
<reference evidence="15 16" key="1">
    <citation type="journal article" date="2017" name="Plant Biotechnol. J.">
        <title>A comprehensive draft genome sequence for lupin (Lupinus angustifolius), an emerging health food: insights into plant-microbe interactions and legume evolution.</title>
        <authorList>
            <person name="Hane J.K."/>
            <person name="Ming Y."/>
            <person name="Kamphuis L.G."/>
            <person name="Nelson M.N."/>
            <person name="Garg G."/>
            <person name="Atkins C.A."/>
            <person name="Bayer P.E."/>
            <person name="Bravo A."/>
            <person name="Bringans S."/>
            <person name="Cannon S."/>
            <person name="Edwards D."/>
            <person name="Foley R."/>
            <person name="Gao L.L."/>
            <person name="Harrison M.J."/>
            <person name="Huang W."/>
            <person name="Hurgobin B."/>
            <person name="Li S."/>
            <person name="Liu C.W."/>
            <person name="McGrath A."/>
            <person name="Morahan G."/>
            <person name="Murray J."/>
            <person name="Weller J."/>
            <person name="Jian J."/>
            <person name="Singh K.B."/>
        </authorList>
    </citation>
    <scope>NUCLEOTIDE SEQUENCE [LARGE SCALE GENOMIC DNA]</scope>
    <source>
        <strain evidence="16">cv. Tanjil</strain>
        <tissue evidence="15">Whole plant</tissue>
    </source>
</reference>
<evidence type="ECO:0000256" key="5">
    <source>
        <dbReference type="ARBA" id="ARBA00022729"/>
    </source>
</evidence>
<dbReference type="FunFam" id="2.60.120.430:FF:000005">
    <property type="entry name" value="Putative receptor-like protein kinase"/>
    <property type="match status" value="2"/>
</dbReference>
<evidence type="ECO:0000256" key="10">
    <source>
        <dbReference type="ARBA" id="ARBA00023136"/>
    </source>
</evidence>
<accession>A0A1J7GQM0</accession>
<organism evidence="15 16">
    <name type="scientific">Lupinus angustifolius</name>
    <name type="common">Narrow-leaved blue lupine</name>
    <dbReference type="NCBI Taxonomy" id="3871"/>
    <lineage>
        <taxon>Eukaryota</taxon>
        <taxon>Viridiplantae</taxon>
        <taxon>Streptophyta</taxon>
        <taxon>Embryophyta</taxon>
        <taxon>Tracheophyta</taxon>
        <taxon>Spermatophyta</taxon>
        <taxon>Magnoliopsida</taxon>
        <taxon>eudicotyledons</taxon>
        <taxon>Gunneridae</taxon>
        <taxon>Pentapetalae</taxon>
        <taxon>rosids</taxon>
        <taxon>fabids</taxon>
        <taxon>Fabales</taxon>
        <taxon>Fabaceae</taxon>
        <taxon>Papilionoideae</taxon>
        <taxon>50 kb inversion clade</taxon>
        <taxon>genistoids sensu lato</taxon>
        <taxon>core genistoids</taxon>
        <taxon>Genisteae</taxon>
        <taxon>Lupinus</taxon>
    </lineage>
</organism>
<dbReference type="SMART" id="SM00220">
    <property type="entry name" value="S_TKc"/>
    <property type="match status" value="2"/>
</dbReference>
<dbReference type="CDD" id="cd14066">
    <property type="entry name" value="STKc_IRAK"/>
    <property type="match status" value="1"/>
</dbReference>